<comment type="caution">
    <text evidence="6">The sequence shown here is derived from an EMBL/GenBank/DDBJ whole genome shotgun (WGS) entry which is preliminary data.</text>
</comment>
<dbReference type="SMART" id="SM00345">
    <property type="entry name" value="HTH_GNTR"/>
    <property type="match status" value="1"/>
</dbReference>
<evidence type="ECO:0000256" key="4">
    <source>
        <dbReference type="SAM" id="Coils"/>
    </source>
</evidence>
<dbReference type="Pfam" id="PF07729">
    <property type="entry name" value="FCD"/>
    <property type="match status" value="1"/>
</dbReference>
<keyword evidence="4" id="KW-0175">Coiled coil</keyword>
<dbReference type="SMART" id="SM00895">
    <property type="entry name" value="FCD"/>
    <property type="match status" value="1"/>
</dbReference>
<dbReference type="PANTHER" id="PTHR43537:SF5">
    <property type="entry name" value="UXU OPERON TRANSCRIPTIONAL REGULATOR"/>
    <property type="match status" value="1"/>
</dbReference>
<name>A0A8J3BMX3_9FLAO</name>
<dbReference type="RefSeq" id="WP_188654751.1">
    <property type="nucleotide sequence ID" value="NZ_BMNR01000009.1"/>
</dbReference>
<dbReference type="Gene3D" id="1.20.120.530">
    <property type="entry name" value="GntR ligand-binding domain-like"/>
    <property type="match status" value="1"/>
</dbReference>
<dbReference type="GO" id="GO:0003700">
    <property type="term" value="F:DNA-binding transcription factor activity"/>
    <property type="evidence" value="ECO:0007669"/>
    <property type="project" value="InterPro"/>
</dbReference>
<evidence type="ECO:0000259" key="5">
    <source>
        <dbReference type="PROSITE" id="PS50949"/>
    </source>
</evidence>
<dbReference type="PRINTS" id="PR00035">
    <property type="entry name" value="HTHGNTR"/>
</dbReference>
<evidence type="ECO:0000256" key="3">
    <source>
        <dbReference type="ARBA" id="ARBA00023163"/>
    </source>
</evidence>
<dbReference type="InterPro" id="IPR000524">
    <property type="entry name" value="Tscrpt_reg_HTH_GntR"/>
</dbReference>
<feature type="domain" description="HTH gntR-type" evidence="5">
    <location>
        <begin position="16"/>
        <end position="84"/>
    </location>
</feature>
<dbReference type="AlphaFoldDB" id="A0A8J3BMX3"/>
<dbReference type="Proteomes" id="UP000612329">
    <property type="component" value="Unassembled WGS sequence"/>
</dbReference>
<dbReference type="InterPro" id="IPR008920">
    <property type="entry name" value="TF_FadR/GntR_C"/>
</dbReference>
<proteinExistence type="predicted"/>
<dbReference type="InterPro" id="IPR036390">
    <property type="entry name" value="WH_DNA-bd_sf"/>
</dbReference>
<dbReference type="Pfam" id="PF00392">
    <property type="entry name" value="GntR"/>
    <property type="match status" value="1"/>
</dbReference>
<evidence type="ECO:0000256" key="1">
    <source>
        <dbReference type="ARBA" id="ARBA00023015"/>
    </source>
</evidence>
<dbReference type="GO" id="GO:0003677">
    <property type="term" value="F:DNA binding"/>
    <property type="evidence" value="ECO:0007669"/>
    <property type="project" value="UniProtKB-KW"/>
</dbReference>
<evidence type="ECO:0000313" key="6">
    <source>
        <dbReference type="EMBL" id="GGK33983.1"/>
    </source>
</evidence>
<keyword evidence="1" id="KW-0805">Transcription regulation</keyword>
<dbReference type="SUPFAM" id="SSF46785">
    <property type="entry name" value="Winged helix' DNA-binding domain"/>
    <property type="match status" value="1"/>
</dbReference>
<dbReference type="SUPFAM" id="SSF48008">
    <property type="entry name" value="GntR ligand-binding domain-like"/>
    <property type="match status" value="1"/>
</dbReference>
<organism evidence="6 7">
    <name type="scientific">Yeosuana aromativorans</name>
    <dbReference type="NCBI Taxonomy" id="288019"/>
    <lineage>
        <taxon>Bacteria</taxon>
        <taxon>Pseudomonadati</taxon>
        <taxon>Bacteroidota</taxon>
        <taxon>Flavobacteriia</taxon>
        <taxon>Flavobacteriales</taxon>
        <taxon>Flavobacteriaceae</taxon>
        <taxon>Yeosuana</taxon>
    </lineage>
</organism>
<dbReference type="InterPro" id="IPR036388">
    <property type="entry name" value="WH-like_DNA-bd_sf"/>
</dbReference>
<protein>
    <submittedName>
        <fullName evidence="6">GntR family transcriptional regulator</fullName>
    </submittedName>
</protein>
<accession>A0A8J3BMX3</accession>
<dbReference type="EMBL" id="BMNR01000009">
    <property type="protein sequence ID" value="GGK33983.1"/>
    <property type="molecule type" value="Genomic_DNA"/>
</dbReference>
<keyword evidence="2" id="KW-0238">DNA-binding</keyword>
<evidence type="ECO:0000256" key="2">
    <source>
        <dbReference type="ARBA" id="ARBA00023125"/>
    </source>
</evidence>
<dbReference type="PROSITE" id="PS50949">
    <property type="entry name" value="HTH_GNTR"/>
    <property type="match status" value="1"/>
</dbReference>
<keyword evidence="7" id="KW-1185">Reference proteome</keyword>
<dbReference type="Gene3D" id="1.10.10.10">
    <property type="entry name" value="Winged helix-like DNA-binding domain superfamily/Winged helix DNA-binding domain"/>
    <property type="match status" value="1"/>
</dbReference>
<feature type="coiled-coil region" evidence="4">
    <location>
        <begin position="124"/>
        <end position="151"/>
    </location>
</feature>
<dbReference type="InterPro" id="IPR011711">
    <property type="entry name" value="GntR_C"/>
</dbReference>
<reference evidence="6" key="2">
    <citation type="submission" date="2020-09" db="EMBL/GenBank/DDBJ databases">
        <authorList>
            <person name="Sun Q."/>
            <person name="Ohkuma M."/>
        </authorList>
    </citation>
    <scope>NUCLEOTIDE SEQUENCE</scope>
    <source>
        <strain evidence="6">JCM 12862</strain>
    </source>
</reference>
<keyword evidence="3" id="KW-0804">Transcription</keyword>
<sequence>MDVKKKFKKIKPLENLSLVDKVELRIIDFIKENDLAPGDAIPKETEFAESLGVSRTAVREAILRLRTLGLIESKKHRGMILTHPDVMDNMERVLDPKLLGNVVLKNLFELRLILEMGMADILFARKTQKDIDELEMIVQKEEKDALNQKSDRSFNLVNEISFHGKLYDISNNVTLQRFQNMLLPVFEFVHEQHEGFPNQFKNSNQKSVSHRDLLDNIKIGNPETFRNAMRQHLEPHFHNIININQK</sequence>
<evidence type="ECO:0000313" key="7">
    <source>
        <dbReference type="Proteomes" id="UP000612329"/>
    </source>
</evidence>
<gene>
    <name evidence="6" type="ORF">GCM10007962_30530</name>
</gene>
<dbReference type="CDD" id="cd07377">
    <property type="entry name" value="WHTH_GntR"/>
    <property type="match status" value="1"/>
</dbReference>
<dbReference type="PANTHER" id="PTHR43537">
    <property type="entry name" value="TRANSCRIPTIONAL REGULATOR, GNTR FAMILY"/>
    <property type="match status" value="1"/>
</dbReference>
<reference evidence="6" key="1">
    <citation type="journal article" date="2014" name="Int. J. Syst. Evol. Microbiol.">
        <title>Complete genome sequence of Corynebacterium casei LMG S-19264T (=DSM 44701T), isolated from a smear-ripened cheese.</title>
        <authorList>
            <consortium name="US DOE Joint Genome Institute (JGI-PGF)"/>
            <person name="Walter F."/>
            <person name="Albersmeier A."/>
            <person name="Kalinowski J."/>
            <person name="Ruckert C."/>
        </authorList>
    </citation>
    <scope>NUCLEOTIDE SEQUENCE</scope>
    <source>
        <strain evidence="6">JCM 12862</strain>
    </source>
</reference>